<organism evidence="3 4">
    <name type="scientific">Ornatilinea apprima</name>
    <dbReference type="NCBI Taxonomy" id="1134406"/>
    <lineage>
        <taxon>Bacteria</taxon>
        <taxon>Bacillati</taxon>
        <taxon>Chloroflexota</taxon>
        <taxon>Anaerolineae</taxon>
        <taxon>Anaerolineales</taxon>
        <taxon>Anaerolineaceae</taxon>
        <taxon>Ornatilinea</taxon>
    </lineage>
</organism>
<feature type="domain" description="Terminase large subunit gp17-like C-terminal" evidence="2">
    <location>
        <begin position="300"/>
        <end position="454"/>
    </location>
</feature>
<dbReference type="Gene3D" id="3.40.50.300">
    <property type="entry name" value="P-loop containing nucleotide triphosphate hydrolases"/>
    <property type="match status" value="1"/>
</dbReference>
<protein>
    <recommendedName>
        <fullName evidence="2">Terminase large subunit gp17-like C-terminal domain-containing protein</fullName>
    </recommendedName>
</protein>
<dbReference type="Pfam" id="PF17289">
    <property type="entry name" value="Terminase_6C"/>
    <property type="match status" value="1"/>
</dbReference>
<evidence type="ECO:0000259" key="2">
    <source>
        <dbReference type="Pfam" id="PF17289"/>
    </source>
</evidence>
<proteinExistence type="predicted"/>
<keyword evidence="4" id="KW-1185">Reference proteome</keyword>
<name>A0A0P6X5C3_9CHLR</name>
<dbReference type="PATRIC" id="fig|1134406.4.peg.3084"/>
<dbReference type="InterPro" id="IPR035421">
    <property type="entry name" value="Terminase_6C"/>
</dbReference>
<evidence type="ECO:0000256" key="1">
    <source>
        <dbReference type="ARBA" id="ARBA00022612"/>
    </source>
</evidence>
<evidence type="ECO:0000313" key="3">
    <source>
        <dbReference type="EMBL" id="KPL70104.1"/>
    </source>
</evidence>
<comment type="caution">
    <text evidence="3">The sequence shown here is derived from an EMBL/GenBank/DDBJ whole genome shotgun (WGS) entry which is preliminary data.</text>
</comment>
<dbReference type="OrthoDB" id="150957at2"/>
<dbReference type="EMBL" id="LGCL01000045">
    <property type="protein sequence ID" value="KPL70104.1"/>
    <property type="molecule type" value="Genomic_DNA"/>
</dbReference>
<accession>A0A0P6X5C3</accession>
<keyword evidence="1" id="KW-1188">Viral release from host cell</keyword>
<dbReference type="Pfam" id="PF03237">
    <property type="entry name" value="Terminase_6N"/>
    <property type="match status" value="1"/>
</dbReference>
<dbReference type="InterPro" id="IPR006517">
    <property type="entry name" value="Phage_terminase_lsu-like_C"/>
</dbReference>
<dbReference type="NCBIfam" id="TIGR01630">
    <property type="entry name" value="psiM2_ORF9"/>
    <property type="match status" value="1"/>
</dbReference>
<dbReference type="Proteomes" id="UP000050417">
    <property type="component" value="Unassembled WGS sequence"/>
</dbReference>
<dbReference type="STRING" id="1134406.ADN00_18860"/>
<evidence type="ECO:0000313" key="4">
    <source>
        <dbReference type="Proteomes" id="UP000050417"/>
    </source>
</evidence>
<dbReference type="AlphaFoldDB" id="A0A0P6X5C3"/>
<dbReference type="InterPro" id="IPR027417">
    <property type="entry name" value="P-loop_NTPase"/>
</dbReference>
<sequence length="470" mass="53281">MVEMMNQIRIEIRPQPGPQEMFLSSPADITIYGGSAGGGKTWGLLIEAARHHRRQGYGAVIFRRTYPEITNEGGLWDESEKIYPLLGAKPVKGDLYWKFPNGSKISFGHLQFEKDLMNYQGSQIALIGYDQLEHFTQKMFFYMLSRNRSVCGVRPYIRATCNPDPDSFLANFLSWWIAEDGYADLSRAGKIRWFIQPDGQMVVWGDSREELIENYGDDVDPLSVTFIPASVFNNKILLAKDPGYLAKLKALSYIDRERLLGDPMRGGNWKVKPTAGKFFNRTWFKLVKEVPAGGIVVRRWDFAATAKELVNDDPDYTASCLMLRSQDGSFYILDVTAAQMGPAEVDKYFMNLTRQDAVRFREEKRQYLSRWEQEPGSAGKRESFRLTKLLVGIDAHGIPSTGDKLVRAKPLAAQAEAGNVYLLEGPWNEMFLSHMHGQPDLPHDDIMDSTSGAFDDLSRPILRIARSYQG</sequence>
<reference evidence="3 4" key="1">
    <citation type="submission" date="2015-07" db="EMBL/GenBank/DDBJ databases">
        <title>Genome sequence of Ornatilinea apprima DSM 23815.</title>
        <authorList>
            <person name="Hemp J."/>
            <person name="Ward L.M."/>
            <person name="Pace L.A."/>
            <person name="Fischer W.W."/>
        </authorList>
    </citation>
    <scope>NUCLEOTIDE SEQUENCE [LARGE SCALE GENOMIC DNA]</scope>
    <source>
        <strain evidence="3 4">P3M-1</strain>
    </source>
</reference>
<gene>
    <name evidence="3" type="ORF">ADN00_18860</name>
</gene>